<dbReference type="PROSITE" id="PS50987">
    <property type="entry name" value="HTH_ARSR_2"/>
    <property type="match status" value="1"/>
</dbReference>
<dbReference type="GO" id="GO:0003677">
    <property type="term" value="F:DNA binding"/>
    <property type="evidence" value="ECO:0007669"/>
    <property type="project" value="TreeGrafter"/>
</dbReference>
<dbReference type="EMBL" id="CANL01000034">
    <property type="protein sequence ID" value="CCM64389.1"/>
    <property type="molecule type" value="Genomic_DNA"/>
</dbReference>
<dbReference type="GO" id="GO:0032791">
    <property type="term" value="F:lead ion binding"/>
    <property type="evidence" value="ECO:0007669"/>
    <property type="project" value="TreeGrafter"/>
</dbReference>
<dbReference type="HOGENOM" id="CLU_097806_5_3_11"/>
<organism evidence="2 3">
    <name type="scientific">Candidatus Neomicrothrix parvicella RN1</name>
    <dbReference type="NCBI Taxonomy" id="1229780"/>
    <lineage>
        <taxon>Bacteria</taxon>
        <taxon>Bacillati</taxon>
        <taxon>Actinomycetota</taxon>
        <taxon>Acidimicrobiia</taxon>
        <taxon>Acidimicrobiales</taxon>
        <taxon>Microthrixaceae</taxon>
        <taxon>Candidatus Neomicrothrix</taxon>
    </lineage>
</organism>
<evidence type="ECO:0000259" key="1">
    <source>
        <dbReference type="PROSITE" id="PS50987"/>
    </source>
</evidence>
<keyword evidence="3" id="KW-1185">Reference proteome</keyword>
<protein>
    <submittedName>
        <fullName evidence="2">ArsR family transcriptional regulator</fullName>
    </submittedName>
</protein>
<dbReference type="GO" id="GO:0097063">
    <property type="term" value="F:cadmium ion sensor activity"/>
    <property type="evidence" value="ECO:0007669"/>
    <property type="project" value="TreeGrafter"/>
</dbReference>
<evidence type="ECO:0000313" key="2">
    <source>
        <dbReference type="EMBL" id="CCM64389.1"/>
    </source>
</evidence>
<dbReference type="GO" id="GO:0003700">
    <property type="term" value="F:DNA-binding transcription factor activity"/>
    <property type="evidence" value="ECO:0007669"/>
    <property type="project" value="InterPro"/>
</dbReference>
<dbReference type="InterPro" id="IPR011991">
    <property type="entry name" value="ArsR-like_HTH"/>
</dbReference>
<feature type="domain" description="HTH arsR-type" evidence="1">
    <location>
        <begin position="7"/>
        <end position="101"/>
    </location>
</feature>
<dbReference type="CDD" id="cd00090">
    <property type="entry name" value="HTH_ARSR"/>
    <property type="match status" value="1"/>
</dbReference>
<dbReference type="PRINTS" id="PR00778">
    <property type="entry name" value="HTHARSR"/>
</dbReference>
<reference evidence="2 3" key="1">
    <citation type="journal article" date="2013" name="ISME J.">
        <title>Metabolic model for the filamentous 'Candidatus Microthrix parvicella' based on genomic and metagenomic analyses.</title>
        <authorList>
            <person name="Jon McIlroy S."/>
            <person name="Kristiansen R."/>
            <person name="Albertsen M."/>
            <person name="Michael Karst S."/>
            <person name="Rossetti S."/>
            <person name="Lund Nielsen J."/>
            <person name="Tandoi V."/>
            <person name="James Seviour R."/>
            <person name="Nielsen P.H."/>
        </authorList>
    </citation>
    <scope>NUCLEOTIDE SEQUENCE [LARGE SCALE GENOMIC DNA]</scope>
    <source>
        <strain evidence="2 3">RN1</strain>
    </source>
</reference>
<dbReference type="Gene3D" id="1.10.10.10">
    <property type="entry name" value="Winged helix-like DNA-binding domain superfamily/Winged helix DNA-binding domain"/>
    <property type="match status" value="1"/>
</dbReference>
<comment type="caution">
    <text evidence="2">The sequence shown here is derived from an EMBL/GenBank/DDBJ whole genome shotgun (WGS) entry which is preliminary data.</text>
</comment>
<dbReference type="GO" id="GO:0046686">
    <property type="term" value="P:response to cadmium ion"/>
    <property type="evidence" value="ECO:0007669"/>
    <property type="project" value="TreeGrafter"/>
</dbReference>
<sequence>MTKGPTTHPIDLDALSRIGHALADNTRRRLLVELLDGPTYPSDLIAALGLSKANVSNHLTCLRGCGLVVAEPEGRRVRYQLADPQFAEVLRRLTELALPPAHGCEHDTGGRR</sequence>
<dbReference type="PANTHER" id="PTHR39168">
    <property type="entry name" value="TRANSCRIPTIONAL REGULATOR-RELATED"/>
    <property type="match status" value="1"/>
</dbReference>
<dbReference type="RefSeq" id="WP_012228450.1">
    <property type="nucleotide sequence ID" value="NZ_HG422565.1"/>
</dbReference>
<dbReference type="InterPro" id="IPR052543">
    <property type="entry name" value="HTH_Metal-responsive_Reg"/>
</dbReference>
<dbReference type="SMART" id="SM00418">
    <property type="entry name" value="HTH_ARSR"/>
    <property type="match status" value="1"/>
</dbReference>
<proteinExistence type="predicted"/>
<dbReference type="InterPro" id="IPR036388">
    <property type="entry name" value="WH-like_DNA-bd_sf"/>
</dbReference>
<dbReference type="SUPFAM" id="SSF46785">
    <property type="entry name" value="Winged helix' DNA-binding domain"/>
    <property type="match status" value="1"/>
</dbReference>
<dbReference type="InterPro" id="IPR001845">
    <property type="entry name" value="HTH_ArsR_DNA-bd_dom"/>
</dbReference>
<name>R4Z0G7_9ACTN</name>
<dbReference type="eggNOG" id="COG0640">
    <property type="taxonomic scope" value="Bacteria"/>
</dbReference>
<dbReference type="GO" id="GO:0010288">
    <property type="term" value="P:response to lead ion"/>
    <property type="evidence" value="ECO:0007669"/>
    <property type="project" value="TreeGrafter"/>
</dbReference>
<dbReference type="STRING" id="1229780.BN381_40003"/>
<accession>R4Z0G7</accession>
<dbReference type="PANTHER" id="PTHR39168:SF2">
    <property type="entry name" value="HTH-TYPE TRANSCRIPTIONAL REGULATOR CMTR"/>
    <property type="match status" value="1"/>
</dbReference>
<dbReference type="Pfam" id="PF01022">
    <property type="entry name" value="HTH_5"/>
    <property type="match status" value="1"/>
</dbReference>
<dbReference type="NCBIfam" id="NF033788">
    <property type="entry name" value="HTH_metalloreg"/>
    <property type="match status" value="1"/>
</dbReference>
<dbReference type="AlphaFoldDB" id="R4Z0G7"/>
<evidence type="ECO:0000313" key="3">
    <source>
        <dbReference type="Proteomes" id="UP000018291"/>
    </source>
</evidence>
<gene>
    <name evidence="2" type="ORF">BN381_40003</name>
</gene>
<dbReference type="OrthoDB" id="3401849at2"/>
<dbReference type="InterPro" id="IPR036390">
    <property type="entry name" value="WH_DNA-bd_sf"/>
</dbReference>
<dbReference type="Proteomes" id="UP000018291">
    <property type="component" value="Unassembled WGS sequence"/>
</dbReference>